<dbReference type="Proteomes" id="UP000187609">
    <property type="component" value="Unassembled WGS sequence"/>
</dbReference>
<evidence type="ECO:0000256" key="6">
    <source>
        <dbReference type="SAM" id="MobiDB-lite"/>
    </source>
</evidence>
<keyword evidence="2 8" id="KW-0645">Protease</keyword>
<keyword evidence="3" id="KW-0833">Ubl conjugation pathway</keyword>
<dbReference type="GO" id="GO:0006508">
    <property type="term" value="P:proteolysis"/>
    <property type="evidence" value="ECO:0007669"/>
    <property type="project" value="UniProtKB-KW"/>
</dbReference>
<evidence type="ECO:0000259" key="7">
    <source>
        <dbReference type="PROSITE" id="PS50600"/>
    </source>
</evidence>
<proteinExistence type="inferred from homology"/>
<comment type="similarity">
    <text evidence="1">Belongs to the peptidase C48 family.</text>
</comment>
<dbReference type="InterPro" id="IPR038765">
    <property type="entry name" value="Papain-like_cys_pep_sf"/>
</dbReference>
<dbReference type="Gene3D" id="3.40.395.10">
    <property type="entry name" value="Adenoviral Proteinase, Chain A"/>
    <property type="match status" value="1"/>
</dbReference>
<sequence length="531" mass="61197">MGALTSYRKRGDDCFTLNYKIPASNVDPHISKKPRLSMNQTTLDHHSFPTKTSTATRLFIKYPSFITPIKREIHAPCRRPSSSRFGGGSHSIMGNFLVQQLYRTKRSAIKTLRYLKKKDKEVLINIDDDDGDSHVEELGTGVVPKTGLFDGSGQRRKESNAKTGLSNGSGGRWKESDGIIEILDNSDDGVVTDVQLQSSSVVTVSDDDVNLLKVENAEKMMDSLSLSSSKFDDSSSSASFVPSYKKLLDSAEKRNDSLNSLQFHIEYTEKILETYKLLRPQKKDEQYVKEDVITEPFVQLDKEEEAEVSHALSNYSRRKVLVTHENSNIDITGEILQCLRPGAWLNDEVINVYLELLKEREKREPQKFLRCHFFNTFFYKKLISGKGGYNYQSVKRWTSQRKLGYSLFECDKIFVPIHQKTHWCLAVINKKDEKFQYLDSLGGRDNKVLRVLTRYFIDEVKDKNEKDIDVSSWKQEFVEDLPEQKNGFDCGMFMIKYADFYSRDIGLRFSQEHMPYFRSRTAKEILRLKAE</sequence>
<reference evidence="8" key="1">
    <citation type="submission" date="2016-11" db="EMBL/GenBank/DDBJ databases">
        <title>The genome of Nicotiana attenuata.</title>
        <authorList>
            <person name="Xu S."/>
            <person name="Brockmoeller T."/>
            <person name="Gaquerel E."/>
            <person name="Navarro A."/>
            <person name="Kuhl H."/>
            <person name="Gase K."/>
            <person name="Ling Z."/>
            <person name="Zhou W."/>
            <person name="Kreitzer C."/>
            <person name="Stanke M."/>
            <person name="Tang H."/>
            <person name="Lyons E."/>
            <person name="Pandey P."/>
            <person name="Pandey S.P."/>
            <person name="Timmermann B."/>
            <person name="Baldwin I.T."/>
        </authorList>
    </citation>
    <scope>NUCLEOTIDE SEQUENCE [LARGE SCALE GENOMIC DNA]</scope>
    <source>
        <strain evidence="8">UT</strain>
    </source>
</reference>
<dbReference type="InterPro" id="IPR003653">
    <property type="entry name" value="Peptidase_C48_C"/>
</dbReference>
<keyword evidence="5" id="KW-0788">Thiol protease</keyword>
<organism evidence="8 9">
    <name type="scientific">Nicotiana attenuata</name>
    <name type="common">Coyote tobacco</name>
    <dbReference type="NCBI Taxonomy" id="49451"/>
    <lineage>
        <taxon>Eukaryota</taxon>
        <taxon>Viridiplantae</taxon>
        <taxon>Streptophyta</taxon>
        <taxon>Embryophyta</taxon>
        <taxon>Tracheophyta</taxon>
        <taxon>Spermatophyta</taxon>
        <taxon>Magnoliopsida</taxon>
        <taxon>eudicotyledons</taxon>
        <taxon>Gunneridae</taxon>
        <taxon>Pentapetalae</taxon>
        <taxon>asterids</taxon>
        <taxon>lamiids</taxon>
        <taxon>Solanales</taxon>
        <taxon>Solanaceae</taxon>
        <taxon>Nicotianoideae</taxon>
        <taxon>Nicotianeae</taxon>
        <taxon>Nicotiana</taxon>
    </lineage>
</organism>
<comment type="caution">
    <text evidence="8">The sequence shown here is derived from an EMBL/GenBank/DDBJ whole genome shotgun (WGS) entry which is preliminary data.</text>
</comment>
<keyword evidence="9" id="KW-1185">Reference proteome</keyword>
<evidence type="ECO:0000256" key="2">
    <source>
        <dbReference type="ARBA" id="ARBA00022670"/>
    </source>
</evidence>
<name>A0A314KNZ2_NICAT</name>
<evidence type="ECO:0000256" key="1">
    <source>
        <dbReference type="ARBA" id="ARBA00005234"/>
    </source>
</evidence>
<dbReference type="GeneID" id="109209307"/>
<evidence type="ECO:0000256" key="3">
    <source>
        <dbReference type="ARBA" id="ARBA00022786"/>
    </source>
</evidence>
<dbReference type="PANTHER" id="PTHR12606:SF1">
    <property type="entry name" value="UBIQUITIN-LIKE-SPECIFIC PROTEASE 1A"/>
    <property type="match status" value="1"/>
</dbReference>
<dbReference type="OrthoDB" id="1939479at2759"/>
<dbReference type="SMR" id="A0A314KNZ2"/>
<evidence type="ECO:0000313" key="9">
    <source>
        <dbReference type="Proteomes" id="UP000187609"/>
    </source>
</evidence>
<dbReference type="GO" id="GO:0016926">
    <property type="term" value="P:protein desumoylation"/>
    <property type="evidence" value="ECO:0007669"/>
    <property type="project" value="TreeGrafter"/>
</dbReference>
<gene>
    <name evidence="8" type="primary">ESD4_1</name>
    <name evidence="8" type="ORF">A4A49_12313</name>
</gene>
<accession>A0A314KNZ2</accession>
<dbReference type="Pfam" id="PF02902">
    <property type="entry name" value="Peptidase_C48"/>
    <property type="match status" value="1"/>
</dbReference>
<feature type="region of interest" description="Disordered" evidence="6">
    <location>
        <begin position="146"/>
        <end position="170"/>
    </location>
</feature>
<evidence type="ECO:0000256" key="5">
    <source>
        <dbReference type="ARBA" id="ARBA00022807"/>
    </source>
</evidence>
<evidence type="ECO:0000313" key="8">
    <source>
        <dbReference type="EMBL" id="OIT30962.1"/>
    </source>
</evidence>
<evidence type="ECO:0000256" key="4">
    <source>
        <dbReference type="ARBA" id="ARBA00022801"/>
    </source>
</evidence>
<keyword evidence="4" id="KW-0378">Hydrolase</keyword>
<dbReference type="EMBL" id="MJEQ01001382">
    <property type="protein sequence ID" value="OIT30962.1"/>
    <property type="molecule type" value="Genomic_DNA"/>
</dbReference>
<dbReference type="FunFam" id="3.40.395.10:FF:000005">
    <property type="entry name" value="Ubiquitin-like-specific protease ESD4"/>
    <property type="match status" value="1"/>
</dbReference>
<dbReference type="GO" id="GO:0005634">
    <property type="term" value="C:nucleus"/>
    <property type="evidence" value="ECO:0007669"/>
    <property type="project" value="TreeGrafter"/>
</dbReference>
<dbReference type="GO" id="GO:0016929">
    <property type="term" value="F:deSUMOylase activity"/>
    <property type="evidence" value="ECO:0007669"/>
    <property type="project" value="TreeGrafter"/>
</dbReference>
<feature type="domain" description="Ubiquitin-like protease family profile" evidence="7">
    <location>
        <begin position="329"/>
        <end position="501"/>
    </location>
</feature>
<dbReference type="PROSITE" id="PS50600">
    <property type="entry name" value="ULP_PROTEASE"/>
    <property type="match status" value="1"/>
</dbReference>
<protein>
    <submittedName>
        <fullName evidence="8">Ubiquitin-like-specific protease esd4</fullName>
    </submittedName>
</protein>
<dbReference type="Gramene" id="OIT30962">
    <property type="protein sequence ID" value="OIT30962"/>
    <property type="gene ID" value="A4A49_12313"/>
</dbReference>
<dbReference type="SUPFAM" id="SSF54001">
    <property type="entry name" value="Cysteine proteinases"/>
    <property type="match status" value="1"/>
</dbReference>
<dbReference type="AlphaFoldDB" id="A0A314KNZ2"/>
<dbReference type="STRING" id="49451.A0A314KNZ2"/>
<dbReference type="KEGG" id="nau:109209307"/>
<dbReference type="PANTHER" id="PTHR12606">
    <property type="entry name" value="SENTRIN/SUMO-SPECIFIC PROTEASE"/>
    <property type="match status" value="1"/>
</dbReference>